<evidence type="ECO:0000256" key="2">
    <source>
        <dbReference type="ARBA" id="ARBA00022471"/>
    </source>
</evidence>
<dbReference type="InterPro" id="IPR001480">
    <property type="entry name" value="Bulb-type_lectin_dom"/>
</dbReference>
<dbReference type="Gene3D" id="1.10.510.10">
    <property type="entry name" value="Transferase(Phosphotransferase) domain 1"/>
    <property type="match status" value="1"/>
</dbReference>
<dbReference type="GO" id="GO:0005886">
    <property type="term" value="C:plasma membrane"/>
    <property type="evidence" value="ECO:0007669"/>
    <property type="project" value="UniProtKB-SubCell"/>
</dbReference>
<comment type="catalytic activity">
    <reaction evidence="17 18">
        <text>L-seryl-[protein] + ATP = O-phospho-L-seryl-[protein] + ADP + H(+)</text>
        <dbReference type="Rhea" id="RHEA:17989"/>
        <dbReference type="Rhea" id="RHEA-COMP:9863"/>
        <dbReference type="Rhea" id="RHEA-COMP:11604"/>
        <dbReference type="ChEBI" id="CHEBI:15378"/>
        <dbReference type="ChEBI" id="CHEBI:29999"/>
        <dbReference type="ChEBI" id="CHEBI:30616"/>
        <dbReference type="ChEBI" id="CHEBI:83421"/>
        <dbReference type="ChEBI" id="CHEBI:456216"/>
        <dbReference type="EC" id="2.7.11.1"/>
    </reaction>
</comment>
<keyword evidence="3" id="KW-1003">Cell membrane</keyword>
<dbReference type="PANTHER" id="PTHR27002:SF956">
    <property type="entry name" value="PROTEIN KINASE DOMAIN-CONTAINING PROTEIN"/>
    <property type="match status" value="1"/>
</dbReference>
<evidence type="ECO:0000256" key="14">
    <source>
        <dbReference type="ARBA" id="ARBA00023170"/>
    </source>
</evidence>
<evidence type="ECO:0000259" key="23">
    <source>
        <dbReference type="PROSITE" id="PS50948"/>
    </source>
</evidence>
<keyword evidence="11 20" id="KW-1133">Transmembrane helix</keyword>
<keyword evidence="5 18" id="KW-0808">Transferase</keyword>
<evidence type="ECO:0000256" key="4">
    <source>
        <dbReference type="ARBA" id="ARBA00022527"/>
    </source>
</evidence>
<protein>
    <recommendedName>
        <fullName evidence="18">Receptor-like serine/threonine-protein kinase</fullName>
        <ecNumber evidence="18">2.7.11.1</ecNumber>
    </recommendedName>
</protein>
<evidence type="ECO:0000256" key="13">
    <source>
        <dbReference type="ARBA" id="ARBA00023157"/>
    </source>
</evidence>
<dbReference type="GO" id="GO:0060320">
    <property type="term" value="P:rejection of self pollen"/>
    <property type="evidence" value="ECO:0007669"/>
    <property type="project" value="UniProtKB-KW"/>
</dbReference>
<keyword evidence="7" id="KW-0732">Signal</keyword>
<gene>
    <name evidence="24" type="primary">BrSRK-21</name>
</gene>
<dbReference type="InterPro" id="IPR000719">
    <property type="entry name" value="Prot_kinase_dom"/>
</dbReference>
<evidence type="ECO:0000256" key="10">
    <source>
        <dbReference type="ARBA" id="ARBA00022840"/>
    </source>
</evidence>
<dbReference type="InterPro" id="IPR036426">
    <property type="entry name" value="Bulb-type_lectin_dom_sf"/>
</dbReference>
<dbReference type="Gene3D" id="3.50.4.10">
    <property type="entry name" value="Hepatocyte Growth Factor"/>
    <property type="match status" value="1"/>
</dbReference>
<evidence type="ECO:0000256" key="7">
    <source>
        <dbReference type="ARBA" id="ARBA00022729"/>
    </source>
</evidence>
<dbReference type="SMART" id="SM00220">
    <property type="entry name" value="S_TKc"/>
    <property type="match status" value="1"/>
</dbReference>
<dbReference type="SMART" id="SM00473">
    <property type="entry name" value="PAN_AP"/>
    <property type="match status" value="1"/>
</dbReference>
<keyword evidence="8 18" id="KW-0547">Nucleotide-binding</keyword>
<dbReference type="Gene3D" id="3.30.200.20">
    <property type="entry name" value="Phosphorylase Kinase, domain 1"/>
    <property type="match status" value="1"/>
</dbReference>
<evidence type="ECO:0000256" key="1">
    <source>
        <dbReference type="ARBA" id="ARBA00004251"/>
    </source>
</evidence>
<keyword evidence="10 18" id="KW-0067">ATP-binding</keyword>
<evidence type="ECO:0000256" key="9">
    <source>
        <dbReference type="ARBA" id="ARBA00022777"/>
    </source>
</evidence>
<dbReference type="CDD" id="cd00028">
    <property type="entry name" value="B_lectin"/>
    <property type="match status" value="1"/>
</dbReference>
<dbReference type="Pfam" id="PF11883">
    <property type="entry name" value="DUF3403"/>
    <property type="match status" value="1"/>
</dbReference>
<dbReference type="Gene3D" id="2.90.10.10">
    <property type="entry name" value="Bulb-type lectin domain"/>
    <property type="match status" value="1"/>
</dbReference>
<feature type="domain" description="Apple" evidence="23">
    <location>
        <begin position="354"/>
        <end position="434"/>
    </location>
</feature>
<dbReference type="GO" id="GO:0106310">
    <property type="term" value="F:protein serine kinase activity"/>
    <property type="evidence" value="ECO:0007669"/>
    <property type="project" value="RHEA"/>
</dbReference>
<evidence type="ECO:0000256" key="17">
    <source>
        <dbReference type="ARBA" id="ARBA00048679"/>
    </source>
</evidence>
<dbReference type="FunFam" id="1.10.510.10:FF:000060">
    <property type="entry name" value="G-type lectin S-receptor-like serine/threonine-protein kinase"/>
    <property type="match status" value="1"/>
</dbReference>
<dbReference type="Pfam" id="PF08276">
    <property type="entry name" value="PAN_2"/>
    <property type="match status" value="1"/>
</dbReference>
<dbReference type="SUPFAM" id="SSF51110">
    <property type="entry name" value="alpha-D-mannose-specific plant lectins"/>
    <property type="match status" value="1"/>
</dbReference>
<dbReference type="GO" id="GO:0005524">
    <property type="term" value="F:ATP binding"/>
    <property type="evidence" value="ECO:0007669"/>
    <property type="project" value="UniProtKB-UniRule"/>
</dbReference>
<dbReference type="EC" id="2.7.11.1" evidence="18"/>
<dbReference type="AlphaFoldDB" id="A4UWM4"/>
<dbReference type="PROSITE" id="PS00108">
    <property type="entry name" value="PROTEIN_KINASE_ST"/>
    <property type="match status" value="1"/>
</dbReference>
<evidence type="ECO:0000256" key="15">
    <source>
        <dbReference type="ARBA" id="ARBA00023180"/>
    </source>
</evidence>
<evidence type="ECO:0000256" key="8">
    <source>
        <dbReference type="ARBA" id="ARBA00022741"/>
    </source>
</evidence>
<dbReference type="InterPro" id="IPR011009">
    <property type="entry name" value="Kinase-like_dom_sf"/>
</dbReference>
<dbReference type="FunFam" id="3.30.200.20:FF:000195">
    <property type="entry name" value="G-type lectin S-receptor-like serine/threonine-protein kinase"/>
    <property type="match status" value="1"/>
</dbReference>
<evidence type="ECO:0000256" key="16">
    <source>
        <dbReference type="ARBA" id="ARBA00047899"/>
    </source>
</evidence>
<dbReference type="Pfam" id="PF01453">
    <property type="entry name" value="B_lectin"/>
    <property type="match status" value="1"/>
</dbReference>
<evidence type="ECO:0000256" key="5">
    <source>
        <dbReference type="ARBA" id="ARBA00022679"/>
    </source>
</evidence>
<keyword evidence="15" id="KW-0325">Glycoprotein</keyword>
<dbReference type="PROSITE" id="PS50948">
    <property type="entry name" value="PAN"/>
    <property type="match status" value="1"/>
</dbReference>
<comment type="similarity">
    <text evidence="18">Belongs to the protein kinase superfamily. Ser/Thr protein kinase family.</text>
</comment>
<feature type="domain" description="Bulb-type lectin" evidence="22">
    <location>
        <begin position="36"/>
        <end position="158"/>
    </location>
</feature>
<keyword evidence="14 24" id="KW-0675">Receptor</keyword>
<dbReference type="GO" id="GO:0004674">
    <property type="term" value="F:protein serine/threonine kinase activity"/>
    <property type="evidence" value="ECO:0007669"/>
    <property type="project" value="UniProtKB-KW"/>
</dbReference>
<evidence type="ECO:0000256" key="12">
    <source>
        <dbReference type="ARBA" id="ARBA00023136"/>
    </source>
</evidence>
<dbReference type="EMBL" id="AB270775">
    <property type="protein sequence ID" value="BAF57003.1"/>
    <property type="molecule type" value="mRNA"/>
</dbReference>
<evidence type="ECO:0000259" key="21">
    <source>
        <dbReference type="PROSITE" id="PS50011"/>
    </source>
</evidence>
<organism evidence="24">
    <name type="scientific">Brassica campestris</name>
    <name type="common">Field mustard</name>
    <dbReference type="NCBI Taxonomy" id="3711"/>
    <lineage>
        <taxon>Eukaryota</taxon>
        <taxon>Viridiplantae</taxon>
        <taxon>Streptophyta</taxon>
        <taxon>Embryophyta</taxon>
        <taxon>Tracheophyta</taxon>
        <taxon>Spermatophyta</taxon>
        <taxon>Magnoliopsida</taxon>
        <taxon>eudicotyledons</taxon>
        <taxon>Gunneridae</taxon>
        <taxon>Pentapetalae</taxon>
        <taxon>rosids</taxon>
        <taxon>malvids</taxon>
        <taxon>Brassicales</taxon>
        <taxon>Brassicaceae</taxon>
        <taxon>Brassiceae</taxon>
        <taxon>Brassica</taxon>
    </lineage>
</organism>
<proteinExistence type="evidence at transcript level"/>
<accession>A4UWM4</accession>
<dbReference type="InterPro" id="IPR001245">
    <property type="entry name" value="Ser-Thr/Tyr_kinase_cat_dom"/>
</dbReference>
<sequence length="858" mass="97521">MKGVRKTYDNSYTLSFLLVFFVMILFRPALSMYFNTLSSTESLTISNNRTLVSPGDVFELGFFRTNSSSPWYLGIWYKQLSERTYVWVANRDSPLSNAMGILKISGNNLVILDHSNKSVWSTNLTRGNERSPVVAELLANGNFVMRDSNNNDASGFLWQSFDYPTDTLLPEMELGYDLKTRLNRFLTSWKNSDDPSSGEISYKLDTQRGLPEFYLLKDGLRAQRSGPWNGVKFSGIPEDQKLNYMVYNFIENSEEVAYTFRMTNNSIYSRIQVSPAGFLARLTTTPTAWEWNWFWYAPEDPQCDVYKTCGPYAYCDLNTSPLCNCIQGFKPFDEQQWDLRNPSGGCIRRTPLSCSGDGFTRMKNMKLPETTMAVVDRSIGVKECEKMCLSDCNCTAFANADIRNGGTGCVIWTGELEDIRNYFDDGQDLYVRLAAADLVKKRNANGKTITLIVGVGLLFIMIVFCLWKRKQKRGKEIATSIVNRQRNHDVLINGMILSSKRQLPRENKIEELELPLIELEAVVKATENFSNCNKLGQGGFGIVYKGRLLDGQEIAVKRLSKTSVQGTDEFMNEVRLIARLQHINLVRILGCCIDAGETMLIYEYLENSSLDSYLFGKKRSCKLNWKDRFDITNGVARGLLYLHQDSRFRIIHRDMKVSNILLDQNMIPKISDFGMARIVARDETEANTRNVVGTYGYMSPEYAMDGVFSEKSDVFSFGVIVLEIISGKRSRGFYHLNHENNLLSYVWSHWTEGRALEIVDPVIVDSLSSLAATFQPKEVLKCIQIGLLCVQERAEHRPTMSSVVRMLGSEATEIPQPKPPGYCLVSSHYENNPSSSRYCNDDESWTVNQYTCSVIDAR</sequence>
<dbReference type="SMART" id="SM00108">
    <property type="entry name" value="B_lectin"/>
    <property type="match status" value="1"/>
</dbReference>
<feature type="binding site" evidence="19">
    <location>
        <position position="557"/>
    </location>
    <ligand>
        <name>ATP</name>
        <dbReference type="ChEBI" id="CHEBI:30616"/>
    </ligand>
</feature>
<dbReference type="Pfam" id="PF12398">
    <property type="entry name" value="DUF3660"/>
    <property type="match status" value="1"/>
</dbReference>
<feature type="transmembrane region" description="Helical" evidence="20">
    <location>
        <begin position="449"/>
        <end position="467"/>
    </location>
</feature>
<dbReference type="InterPro" id="IPR022126">
    <property type="entry name" value="S-locus_recpt_kinase"/>
</dbReference>
<dbReference type="SUPFAM" id="SSF56112">
    <property type="entry name" value="Protein kinase-like (PK-like)"/>
    <property type="match status" value="1"/>
</dbReference>
<keyword evidence="2" id="KW-0713">Self-incompatibility</keyword>
<name>A4UWM4_BRACM</name>
<dbReference type="InterPro" id="IPR003609">
    <property type="entry name" value="Pan_app"/>
</dbReference>
<feature type="transmembrane region" description="Helical" evidence="20">
    <location>
        <begin position="12"/>
        <end position="34"/>
    </location>
</feature>
<comment type="catalytic activity">
    <reaction evidence="16 18">
        <text>L-threonyl-[protein] + ATP = O-phospho-L-threonyl-[protein] + ADP + H(+)</text>
        <dbReference type="Rhea" id="RHEA:46608"/>
        <dbReference type="Rhea" id="RHEA-COMP:11060"/>
        <dbReference type="Rhea" id="RHEA-COMP:11605"/>
        <dbReference type="ChEBI" id="CHEBI:15378"/>
        <dbReference type="ChEBI" id="CHEBI:30013"/>
        <dbReference type="ChEBI" id="CHEBI:30616"/>
        <dbReference type="ChEBI" id="CHEBI:61977"/>
        <dbReference type="ChEBI" id="CHEBI:456216"/>
        <dbReference type="EC" id="2.7.11.1"/>
    </reaction>
</comment>
<dbReference type="FunFam" id="2.90.10.10:FF:000047">
    <property type="entry name" value="Putative inactive G-type lectin S-receptor-like serine/threonine-protein kinase SRK"/>
    <property type="match status" value="1"/>
</dbReference>
<evidence type="ECO:0000256" key="6">
    <source>
        <dbReference type="ARBA" id="ARBA00022692"/>
    </source>
</evidence>
<reference evidence="24" key="1">
    <citation type="journal article" date="2007" name="Plant J.">
        <title>Self-compatibility in Brassica napus is caused by independent mutations in S-locus genes.</title>
        <authorList>
            <person name="Okamoto S."/>
            <person name="Odashima M."/>
            <person name="Fujimoto R."/>
            <person name="Sato Y."/>
            <person name="Kitashiba H."/>
            <person name="Nishio T."/>
        </authorList>
    </citation>
    <scope>NUCLEOTIDE SEQUENCE</scope>
</reference>
<dbReference type="Pfam" id="PF00954">
    <property type="entry name" value="S_locus_glycop"/>
    <property type="match status" value="1"/>
</dbReference>
<dbReference type="PIRSF" id="PIRSF000641">
    <property type="entry name" value="SRK"/>
    <property type="match status" value="1"/>
</dbReference>
<keyword evidence="13" id="KW-1015">Disulfide bond</keyword>
<evidence type="ECO:0000256" key="11">
    <source>
        <dbReference type="ARBA" id="ARBA00022989"/>
    </source>
</evidence>
<evidence type="ECO:0000313" key="24">
    <source>
        <dbReference type="EMBL" id="BAF57003.1"/>
    </source>
</evidence>
<dbReference type="InterPro" id="IPR024171">
    <property type="entry name" value="SRK-like_kinase"/>
</dbReference>
<dbReference type="CDD" id="cd01098">
    <property type="entry name" value="PAN_AP_plant"/>
    <property type="match status" value="1"/>
</dbReference>
<dbReference type="InterPro" id="IPR000858">
    <property type="entry name" value="S_locus_glycoprot_dom"/>
</dbReference>
<evidence type="ECO:0000256" key="20">
    <source>
        <dbReference type="SAM" id="Phobius"/>
    </source>
</evidence>
<feature type="domain" description="Protein kinase" evidence="21">
    <location>
        <begin position="529"/>
        <end position="812"/>
    </location>
</feature>
<dbReference type="PROSITE" id="PS00107">
    <property type="entry name" value="PROTEIN_KINASE_ATP"/>
    <property type="match status" value="1"/>
</dbReference>
<dbReference type="PANTHER" id="PTHR27002">
    <property type="entry name" value="RECEPTOR-LIKE SERINE/THREONINE-PROTEIN KINASE SD1-8"/>
    <property type="match status" value="1"/>
</dbReference>
<dbReference type="CDD" id="cd14066">
    <property type="entry name" value="STKc_IRAK"/>
    <property type="match status" value="1"/>
</dbReference>
<dbReference type="Pfam" id="PF07714">
    <property type="entry name" value="PK_Tyr_Ser-Thr"/>
    <property type="match status" value="1"/>
</dbReference>
<keyword evidence="6 20" id="KW-0812">Transmembrane</keyword>
<evidence type="ECO:0000259" key="22">
    <source>
        <dbReference type="PROSITE" id="PS50927"/>
    </source>
</evidence>
<dbReference type="PROSITE" id="PS50011">
    <property type="entry name" value="PROTEIN_KINASE_DOM"/>
    <property type="match status" value="1"/>
</dbReference>
<evidence type="ECO:0000256" key="3">
    <source>
        <dbReference type="ARBA" id="ARBA00022475"/>
    </source>
</evidence>
<dbReference type="InterPro" id="IPR008271">
    <property type="entry name" value="Ser/Thr_kinase_AS"/>
</dbReference>
<comment type="subcellular location">
    <subcellularLocation>
        <location evidence="1">Cell membrane</location>
        <topology evidence="1">Single-pass type I membrane protein</topology>
    </subcellularLocation>
</comment>
<keyword evidence="4 18" id="KW-0723">Serine/threonine-protein kinase</keyword>
<dbReference type="PROSITE" id="PS50927">
    <property type="entry name" value="BULB_LECTIN"/>
    <property type="match status" value="1"/>
</dbReference>
<evidence type="ECO:0000256" key="18">
    <source>
        <dbReference type="PIRNR" id="PIRNR000641"/>
    </source>
</evidence>
<dbReference type="InterPro" id="IPR017441">
    <property type="entry name" value="Protein_kinase_ATP_BS"/>
</dbReference>
<evidence type="ECO:0000256" key="19">
    <source>
        <dbReference type="PROSITE-ProRule" id="PRU10141"/>
    </source>
</evidence>
<keyword evidence="12 20" id="KW-0472">Membrane</keyword>
<keyword evidence="9 18" id="KW-0418">Kinase</keyword>
<dbReference type="InterPro" id="IPR021820">
    <property type="entry name" value="S-locus_recpt_kinase_C"/>
</dbReference>